<gene>
    <name evidence="4" type="ORF">FNU76_03945</name>
</gene>
<dbReference type="InterPro" id="IPR051407">
    <property type="entry name" value="Bact_OM_lipoprot/Surf_antigen"/>
</dbReference>
<evidence type="ECO:0000313" key="4">
    <source>
        <dbReference type="EMBL" id="QDQ25570.1"/>
    </source>
</evidence>
<dbReference type="GO" id="GO:0019867">
    <property type="term" value="C:outer membrane"/>
    <property type="evidence" value="ECO:0007669"/>
    <property type="project" value="InterPro"/>
</dbReference>
<reference evidence="5" key="1">
    <citation type="submission" date="2019-07" db="EMBL/GenBank/DDBJ databases">
        <title>Chitinimonas sp. nov., isolated from Ny-Alesund, arctica soil.</title>
        <authorList>
            <person name="Xu Q."/>
            <person name="Peng F."/>
        </authorList>
    </citation>
    <scope>NUCLEOTIDE SEQUENCE [LARGE SCALE GENOMIC DNA]</scope>
    <source>
        <strain evidence="5">R3-44</strain>
    </source>
</reference>
<dbReference type="EMBL" id="CP041730">
    <property type="protein sequence ID" value="QDQ25570.1"/>
    <property type="molecule type" value="Genomic_DNA"/>
</dbReference>
<dbReference type="PANTHER" id="PTHR35603:SF2">
    <property type="entry name" value="OUTER MEMBRANE LIPOPROTEIN"/>
    <property type="match status" value="1"/>
</dbReference>
<organism evidence="4 5">
    <name type="scientific">Chitinimonas arctica</name>
    <dbReference type="NCBI Taxonomy" id="2594795"/>
    <lineage>
        <taxon>Bacteria</taxon>
        <taxon>Pseudomonadati</taxon>
        <taxon>Pseudomonadota</taxon>
        <taxon>Betaproteobacteria</taxon>
        <taxon>Neisseriales</taxon>
        <taxon>Chitinibacteraceae</taxon>
        <taxon>Chitinimonas</taxon>
    </lineage>
</organism>
<dbReference type="InterPro" id="IPR008816">
    <property type="entry name" value="Gly_zipper_2TM_dom"/>
</dbReference>
<keyword evidence="2" id="KW-0472">Membrane</keyword>
<evidence type="ECO:0000256" key="2">
    <source>
        <dbReference type="ARBA" id="ARBA00023136"/>
    </source>
</evidence>
<keyword evidence="5" id="KW-1185">Reference proteome</keyword>
<evidence type="ECO:0000259" key="3">
    <source>
        <dbReference type="Pfam" id="PF05433"/>
    </source>
</evidence>
<feature type="domain" description="Glycine zipper 2TM" evidence="3">
    <location>
        <begin position="84"/>
        <end position="123"/>
    </location>
</feature>
<proteinExistence type="predicted"/>
<dbReference type="KEGG" id="cari:FNU76_03945"/>
<protein>
    <submittedName>
        <fullName evidence="4">Glycine zipper 2TM domain-containing protein</fullName>
    </submittedName>
</protein>
<dbReference type="Pfam" id="PF05433">
    <property type="entry name" value="Rick_17kDa_Anti"/>
    <property type="match status" value="1"/>
</dbReference>
<accession>A0A516SBP3</accession>
<sequence length="171" mass="17925">MPLEKVDPATGHPVYRPSRRSVMKTLITAVSVSLLAAASLPGCSTSRQDQAPLLLAERQADHSPYGVVQSVEEVVQPGKRGPGAGAVLGGVVGGVLGNQVGKGDGNTAATIVGVVGGAVVGDKLDDRHKERVAYRVSVRMDDGSYQAITQDSANFRRGDVVAVRDGRVWRR</sequence>
<dbReference type="AlphaFoldDB" id="A0A516SBP3"/>
<dbReference type="Proteomes" id="UP000317550">
    <property type="component" value="Chromosome"/>
</dbReference>
<name>A0A516SBP3_9NEIS</name>
<evidence type="ECO:0000256" key="1">
    <source>
        <dbReference type="ARBA" id="ARBA00004370"/>
    </source>
</evidence>
<comment type="subcellular location">
    <subcellularLocation>
        <location evidence="1">Membrane</location>
    </subcellularLocation>
</comment>
<dbReference type="PANTHER" id="PTHR35603">
    <property type="match status" value="1"/>
</dbReference>
<evidence type="ECO:0000313" key="5">
    <source>
        <dbReference type="Proteomes" id="UP000317550"/>
    </source>
</evidence>